<reference evidence="3" key="1">
    <citation type="submission" date="2019-10" db="EMBL/GenBank/DDBJ databases">
        <title>Complete Genome Sequence of Bradyrhizobium betae type strain PL7HG1T.</title>
        <authorList>
            <person name="Bromfield E.S.P."/>
            <person name="Cloutier S."/>
        </authorList>
    </citation>
    <scope>NUCLEOTIDE SEQUENCE [LARGE SCALE GENOMIC DNA]</scope>
    <source>
        <strain evidence="3">PL7HG1</strain>
    </source>
</reference>
<dbReference type="EMBL" id="CP044543">
    <property type="protein sequence ID" value="QFI71368.1"/>
    <property type="molecule type" value="Genomic_DNA"/>
</dbReference>
<organism evidence="2 3">
    <name type="scientific">Bradyrhizobium betae</name>
    <dbReference type="NCBI Taxonomy" id="244734"/>
    <lineage>
        <taxon>Bacteria</taxon>
        <taxon>Pseudomonadati</taxon>
        <taxon>Pseudomonadota</taxon>
        <taxon>Alphaproteobacteria</taxon>
        <taxon>Hyphomicrobiales</taxon>
        <taxon>Nitrobacteraceae</taxon>
        <taxon>Bradyrhizobium</taxon>
    </lineage>
</organism>
<feature type="region of interest" description="Disordered" evidence="1">
    <location>
        <begin position="1"/>
        <end position="32"/>
    </location>
</feature>
<dbReference type="KEGG" id="bbet:F8237_02695"/>
<evidence type="ECO:0000313" key="2">
    <source>
        <dbReference type="EMBL" id="QFI71368.1"/>
    </source>
</evidence>
<dbReference type="AlphaFoldDB" id="A0A5P6NZW4"/>
<dbReference type="Proteomes" id="UP000325641">
    <property type="component" value="Chromosome"/>
</dbReference>
<evidence type="ECO:0000256" key="1">
    <source>
        <dbReference type="SAM" id="MobiDB-lite"/>
    </source>
</evidence>
<name>A0A5P6NZW4_9BRAD</name>
<sequence length="67" mass="7572">MTEKRRRVQQTRSLEDRMAEQAKRLRDQASGLPAGAEREALLKRVRIAETGAHLSGWLQSSGSRLPE</sequence>
<feature type="compositionally biased region" description="Basic and acidic residues" evidence="1">
    <location>
        <begin position="13"/>
        <end position="27"/>
    </location>
</feature>
<proteinExistence type="predicted"/>
<evidence type="ECO:0000313" key="3">
    <source>
        <dbReference type="Proteomes" id="UP000325641"/>
    </source>
</evidence>
<protein>
    <submittedName>
        <fullName evidence="2">Uncharacterized protein</fullName>
    </submittedName>
</protein>
<gene>
    <name evidence="2" type="ORF">F8237_02695</name>
</gene>
<accession>A0A5P6NZW4</accession>